<dbReference type="PROSITE" id="PS51318">
    <property type="entry name" value="TAT"/>
    <property type="match status" value="1"/>
</dbReference>
<name>A0A2N9BJF3_STRCX</name>
<dbReference type="GO" id="GO:0008236">
    <property type="term" value="F:serine-type peptidase activity"/>
    <property type="evidence" value="ECO:0007669"/>
    <property type="project" value="InterPro"/>
</dbReference>
<feature type="domain" description="Peptidase S9 prolyl oligopeptidase catalytic" evidence="3">
    <location>
        <begin position="292"/>
        <end position="359"/>
    </location>
</feature>
<evidence type="ECO:0000256" key="2">
    <source>
        <dbReference type="SAM" id="SignalP"/>
    </source>
</evidence>
<dbReference type="Pfam" id="PF18435">
    <property type="entry name" value="EstA_Ig_like"/>
    <property type="match status" value="1"/>
</dbReference>
<dbReference type="Proteomes" id="UP000235464">
    <property type="component" value="Chromosome I"/>
</dbReference>
<dbReference type="InterPro" id="IPR006311">
    <property type="entry name" value="TAT_signal"/>
</dbReference>
<dbReference type="InterPro" id="IPR041172">
    <property type="entry name" value="EstA_Ig-like_N"/>
</dbReference>
<proteinExistence type="predicted"/>
<keyword evidence="6" id="KW-1185">Reference proteome</keyword>
<feature type="signal peptide" evidence="2">
    <location>
        <begin position="1"/>
        <end position="30"/>
    </location>
</feature>
<dbReference type="Pfam" id="PF00326">
    <property type="entry name" value="Peptidase_S9"/>
    <property type="match status" value="1"/>
</dbReference>
<evidence type="ECO:0000259" key="3">
    <source>
        <dbReference type="Pfam" id="PF00326"/>
    </source>
</evidence>
<evidence type="ECO:0000313" key="6">
    <source>
        <dbReference type="Proteomes" id="UP000235464"/>
    </source>
</evidence>
<keyword evidence="1 2" id="KW-0732">Signal</keyword>
<accession>A0A2N9BJF3</accession>
<protein>
    <submittedName>
        <fullName evidence="5">Esterase, PHB depolymerase family</fullName>
    </submittedName>
</protein>
<dbReference type="InterPro" id="IPR029058">
    <property type="entry name" value="AB_hydrolase_fold"/>
</dbReference>
<dbReference type="PANTHER" id="PTHR43037:SF1">
    <property type="entry name" value="BLL1128 PROTEIN"/>
    <property type="match status" value="1"/>
</dbReference>
<dbReference type="GO" id="GO:0006508">
    <property type="term" value="P:proteolysis"/>
    <property type="evidence" value="ECO:0007669"/>
    <property type="project" value="InterPro"/>
</dbReference>
<dbReference type="InterPro" id="IPR001375">
    <property type="entry name" value="Peptidase_S9_cat"/>
</dbReference>
<dbReference type="SUPFAM" id="SSF53474">
    <property type="entry name" value="alpha/beta-Hydrolases"/>
    <property type="match status" value="1"/>
</dbReference>
<dbReference type="AlphaFoldDB" id="A0A2N9BJF3"/>
<dbReference type="EMBL" id="LT963352">
    <property type="protein sequence ID" value="SOR83481.1"/>
    <property type="molecule type" value="Genomic_DNA"/>
</dbReference>
<dbReference type="OrthoDB" id="9764953at2"/>
<dbReference type="InterPro" id="IPR050955">
    <property type="entry name" value="Plant_Biomass_Hydrol_Est"/>
</dbReference>
<organism evidence="5 6">
    <name type="scientific">Streptomyces chartreusis NRRL 3882</name>
    <dbReference type="NCBI Taxonomy" id="1079985"/>
    <lineage>
        <taxon>Bacteria</taxon>
        <taxon>Bacillati</taxon>
        <taxon>Actinomycetota</taxon>
        <taxon>Actinomycetes</taxon>
        <taxon>Kitasatosporales</taxon>
        <taxon>Streptomycetaceae</taxon>
        <taxon>Streptomyces</taxon>
    </lineage>
</organism>
<evidence type="ECO:0000259" key="4">
    <source>
        <dbReference type="Pfam" id="PF18435"/>
    </source>
</evidence>
<feature type="chain" id="PRO_5014621174" evidence="2">
    <location>
        <begin position="31"/>
        <end position="461"/>
    </location>
</feature>
<gene>
    <name evidence="5" type="ORF">SCNRRL3882_6927</name>
</gene>
<dbReference type="PANTHER" id="PTHR43037">
    <property type="entry name" value="UNNAMED PRODUCT-RELATED"/>
    <property type="match status" value="1"/>
</dbReference>
<evidence type="ECO:0000256" key="1">
    <source>
        <dbReference type="ARBA" id="ARBA00022729"/>
    </source>
</evidence>
<evidence type="ECO:0000313" key="5">
    <source>
        <dbReference type="EMBL" id="SOR83481.1"/>
    </source>
</evidence>
<feature type="domain" description="Esterase Ig-like N-terminal" evidence="4">
    <location>
        <begin position="51"/>
        <end position="163"/>
    </location>
</feature>
<sequence length="461" mass="49847">MPRITRRRALTIAASAVTTTAVTPVPTAAAADAMTAGRPRTPRLNPVLRCDLLTQVTPRHNWLVTAVAIRYAAPIDTRGGVIPPSAFHVTATVGRQTAARTVTRVYTNSAAEVDERADPGRPGDHLIIELDLRDANARASGATDPLPLDRAYAVRQVADVTARGSGPVLAAHPFAIRNDGVRTPVVDGFGAGSFTDSTGFGLDFRFHQPAGYLRRPGAGTRYPLVVTLHGGGEVADNNMTQLTANRIAVAFAEPQRQYKNPAFVLAPQIPLPRPMEGPDGTDWTDAKVQRALVELIDAVTAEYPVDADRLYLVGLSSGARGILHLLPQQPRRYAAAVATAGWGDPSAMERITHIPLWADHSVDDPVVPYKDGRFGKPGTWTLMNALENAGAKVTRGEWGNDLPQEQFEAHSRALLRRARRTGSHVLFTSYPAGTTPVNPHGSWAQTYENDVVIDWLFEQSR</sequence>
<dbReference type="Gene3D" id="3.40.50.1820">
    <property type="entry name" value="alpha/beta hydrolase"/>
    <property type="match status" value="1"/>
</dbReference>
<reference evidence="6" key="1">
    <citation type="submission" date="2017-11" db="EMBL/GenBank/DDBJ databases">
        <authorList>
            <person name="Wibberg D."/>
        </authorList>
    </citation>
    <scope>NUCLEOTIDE SEQUENCE [LARGE SCALE GENOMIC DNA]</scope>
</reference>
<dbReference type="Gene3D" id="2.60.40.2180">
    <property type="match status" value="1"/>
</dbReference>